<dbReference type="GO" id="GO:0016042">
    <property type="term" value="P:lipid catabolic process"/>
    <property type="evidence" value="ECO:0007669"/>
    <property type="project" value="UniProtKB-KW"/>
</dbReference>
<dbReference type="FunFam" id="3.40.50.1820:FF:000179">
    <property type="entry name" value="Lipase"/>
    <property type="match status" value="1"/>
</dbReference>
<keyword evidence="2" id="KW-0442">Lipid degradation</keyword>
<dbReference type="AlphaFoldDB" id="A0A9P1IU34"/>
<evidence type="ECO:0000259" key="5">
    <source>
        <dbReference type="Pfam" id="PF04083"/>
    </source>
</evidence>
<feature type="signal peptide" evidence="4">
    <location>
        <begin position="1"/>
        <end position="18"/>
    </location>
</feature>
<evidence type="ECO:0000256" key="2">
    <source>
        <dbReference type="PIRNR" id="PIRNR000862"/>
    </source>
</evidence>
<organism evidence="6 7">
    <name type="scientific">Caenorhabditis angaria</name>
    <dbReference type="NCBI Taxonomy" id="860376"/>
    <lineage>
        <taxon>Eukaryota</taxon>
        <taxon>Metazoa</taxon>
        <taxon>Ecdysozoa</taxon>
        <taxon>Nematoda</taxon>
        <taxon>Chromadorea</taxon>
        <taxon>Rhabditida</taxon>
        <taxon>Rhabditina</taxon>
        <taxon>Rhabditomorpha</taxon>
        <taxon>Rhabditoidea</taxon>
        <taxon>Rhabditidae</taxon>
        <taxon>Peloderinae</taxon>
        <taxon>Caenorhabditis</taxon>
    </lineage>
</organism>
<dbReference type="Proteomes" id="UP001152747">
    <property type="component" value="Unassembled WGS sequence"/>
</dbReference>
<dbReference type="GO" id="GO:0016788">
    <property type="term" value="F:hydrolase activity, acting on ester bonds"/>
    <property type="evidence" value="ECO:0007669"/>
    <property type="project" value="InterPro"/>
</dbReference>
<protein>
    <recommendedName>
        <fullName evidence="2">Lipase</fullName>
    </recommendedName>
</protein>
<evidence type="ECO:0000256" key="4">
    <source>
        <dbReference type="SAM" id="SignalP"/>
    </source>
</evidence>
<accession>A0A9P1IU34</accession>
<feature type="active site" description="Nucleophile" evidence="3">
    <location>
        <position position="166"/>
    </location>
</feature>
<feature type="chain" id="PRO_5040251936" description="Lipase" evidence="4">
    <location>
        <begin position="19"/>
        <end position="403"/>
    </location>
</feature>
<keyword evidence="2" id="KW-0378">Hydrolase</keyword>
<dbReference type="Gene3D" id="3.40.50.1820">
    <property type="entry name" value="alpha/beta hydrolase"/>
    <property type="match status" value="1"/>
</dbReference>
<dbReference type="OrthoDB" id="9974421at2759"/>
<gene>
    <name evidence="6" type="ORF">CAMP_LOCUS14787</name>
</gene>
<reference evidence="6" key="1">
    <citation type="submission" date="2022-11" db="EMBL/GenBank/DDBJ databases">
        <authorList>
            <person name="Kikuchi T."/>
        </authorList>
    </citation>
    <scope>NUCLEOTIDE SEQUENCE</scope>
    <source>
        <strain evidence="6">PS1010</strain>
    </source>
</reference>
<comment type="caution">
    <text evidence="6">The sequence shown here is derived from an EMBL/GenBank/DDBJ whole genome shotgun (WGS) entry which is preliminary data.</text>
</comment>
<keyword evidence="2" id="KW-0443">Lipid metabolism</keyword>
<sequence>MRHFELLLAFLFIIGGSTREIEEDLDTVDIISHYGYPVERHFVTTQDGYTNQVHRIPQGRDSRTIGGCSKRPVVFFMHGLFASSFEFVLNLPSQSPAYVFADAGFDVWLGNVRGTEYGRNHSHFSPKEQQFWNFSLYDHSHSDLRSQIEYVLKETGQENLFYVGHSQGTAVMFARLAEAEPAWQNKIRAFFAMGPTAGFIKPDLPFELLENHEIQRLIQFVLDGRFGIIPINIPKPIVSALADVCGQHFLTHFCASAFYLSAGREKLGQMNETRIPVFVSHFPSTTSTLNLLHWVQIFKYHEIRHLDLGPKRNLQIYGQTEAPALDIGRINVPTYLYYSHDDRVTDERDVNEIIIKRMGPALKEANNLDHFSHYDFAVGLRATDEVYKPIIYQIYKDIENDGC</sequence>
<evidence type="ECO:0000256" key="1">
    <source>
        <dbReference type="ARBA" id="ARBA00010701"/>
    </source>
</evidence>
<dbReference type="SUPFAM" id="SSF53474">
    <property type="entry name" value="alpha/beta-Hydrolases"/>
    <property type="match status" value="1"/>
</dbReference>
<name>A0A9P1IU34_9PELO</name>
<dbReference type="Pfam" id="PF04083">
    <property type="entry name" value="Abhydro_lipase"/>
    <property type="match status" value="1"/>
</dbReference>
<keyword evidence="7" id="KW-1185">Reference proteome</keyword>
<proteinExistence type="inferred from homology"/>
<evidence type="ECO:0000256" key="3">
    <source>
        <dbReference type="PIRSR" id="PIRSR000862-1"/>
    </source>
</evidence>
<dbReference type="PANTHER" id="PTHR11005">
    <property type="entry name" value="LYSOSOMAL ACID LIPASE-RELATED"/>
    <property type="match status" value="1"/>
</dbReference>
<dbReference type="InterPro" id="IPR025483">
    <property type="entry name" value="Lipase_euk"/>
</dbReference>
<dbReference type="PIRSF" id="PIRSF000862">
    <property type="entry name" value="Steryl_ester_lip"/>
    <property type="match status" value="1"/>
</dbReference>
<comment type="similarity">
    <text evidence="1 2">Belongs to the AB hydrolase superfamily. Lipase family.</text>
</comment>
<evidence type="ECO:0000313" key="7">
    <source>
        <dbReference type="Proteomes" id="UP001152747"/>
    </source>
</evidence>
<dbReference type="EMBL" id="CANHGI010000005">
    <property type="protein sequence ID" value="CAI5452150.1"/>
    <property type="molecule type" value="Genomic_DNA"/>
</dbReference>
<feature type="active site" description="Charge relay system" evidence="3">
    <location>
        <position position="373"/>
    </location>
</feature>
<dbReference type="InterPro" id="IPR006693">
    <property type="entry name" value="AB_hydrolase_lipase"/>
</dbReference>
<evidence type="ECO:0000313" key="6">
    <source>
        <dbReference type="EMBL" id="CAI5452150.1"/>
    </source>
</evidence>
<feature type="domain" description="Partial AB-hydrolase lipase" evidence="5">
    <location>
        <begin position="28"/>
        <end position="91"/>
    </location>
</feature>
<feature type="active site" description="Charge relay system" evidence="3">
    <location>
        <position position="342"/>
    </location>
</feature>
<dbReference type="InterPro" id="IPR029058">
    <property type="entry name" value="AB_hydrolase_fold"/>
</dbReference>
<keyword evidence="4" id="KW-0732">Signal</keyword>